<feature type="transmembrane region" description="Helical" evidence="2">
    <location>
        <begin position="443"/>
        <end position="465"/>
    </location>
</feature>
<feature type="transmembrane region" description="Helical" evidence="2">
    <location>
        <begin position="266"/>
        <end position="285"/>
    </location>
</feature>
<sequence length="789" mass="83994">MTDSSRSSGVLVDEAPRSVPPADESRRSRWPQVVSTLIWLIPAATLYWVLEGTGVGKGDIVRYTAYFAGCVTLPGVLLLRAFGPGRRTWPEDIGIGIVVGLSFELLGWALFTAAGIQQWLIVWPAALVVVFAAVPRLWRCWRAQNAPRLPLAWAVTLALLLSATLLLYYGGSVSTSPVPKAGGNPYQDLLWHLSIVHELGRSVPPQIPQVAGETMQYHWFADAHLAAAAQITGIDARLVLFRLWFAPIIIGLVLAVAALARQVSGAWWTAPFAVALTTIVQRITIWKFAGGVGGSPLVFLSPSQSFGTTLTVGAAALVIGVLYRGAPRRSWVLVLLVVCACAGSKPTAVPLLLGGTGLAALFLLVRNRRIPWPTVALGAALAFVTLAASATVSGSTAGTPIRLFGFLRIFPGYATLTGSGPIAPPGGWIIQGLSDPTPETLNWAIAFVISVVLSRIVVVVAFVGLVQRRVRTDAAQWWLVGTLIASMLGFVAVDHPGLGQFYFLGSGLPFAAVAAGYVIHGAVAGRRRPARRAVIAGGLLAGAVLAVVIRAVGNIDGKPLSPADFTRAATEPMLWLAGALAVGLIGWLVLRTVHRPLRGVGLALLLCVAVGLALPSRPRSDYRTAVDAVSGKASPIPEPARPWFSTDEVQAALWLDRKAGQDDVVVTNTACMGQAGRRGCDARGYLVSGIGGRRTLIEGWAYTQQSLANQGKDNVASSYLPSPWPDRVALTTKTLTAPTPELLAGLYRDHGVRWIFADKRTGKVAEHTLDRLATRRFTRGPVVIYQLKN</sequence>
<evidence type="ECO:0000313" key="3">
    <source>
        <dbReference type="EMBL" id="TDU89347.1"/>
    </source>
</evidence>
<feature type="region of interest" description="Disordered" evidence="1">
    <location>
        <begin position="1"/>
        <end position="25"/>
    </location>
</feature>
<dbReference type="EMBL" id="SOCE01000001">
    <property type="protein sequence ID" value="TDU89347.1"/>
    <property type="molecule type" value="Genomic_DNA"/>
</dbReference>
<accession>A0A4R7TDC9</accession>
<feature type="transmembrane region" description="Helical" evidence="2">
    <location>
        <begin position="533"/>
        <end position="553"/>
    </location>
</feature>
<feature type="transmembrane region" description="Helical" evidence="2">
    <location>
        <begin position="62"/>
        <end position="81"/>
    </location>
</feature>
<dbReference type="OrthoDB" id="3328598at2"/>
<evidence type="ECO:0000256" key="2">
    <source>
        <dbReference type="SAM" id="Phobius"/>
    </source>
</evidence>
<keyword evidence="4" id="KW-1185">Reference proteome</keyword>
<feature type="transmembrane region" description="Helical" evidence="2">
    <location>
        <begin position="331"/>
        <end position="364"/>
    </location>
</feature>
<keyword evidence="2" id="KW-0812">Transmembrane</keyword>
<keyword evidence="2" id="KW-0472">Membrane</keyword>
<name>A0A4R7TDC9_9ACTN</name>
<protein>
    <recommendedName>
        <fullName evidence="5">4-amino-4-deoxy-L-arabinose transferase-like glycosyltransferase</fullName>
    </recommendedName>
</protein>
<evidence type="ECO:0008006" key="5">
    <source>
        <dbReference type="Google" id="ProtNLM"/>
    </source>
</evidence>
<keyword evidence="2" id="KW-1133">Transmembrane helix</keyword>
<feature type="transmembrane region" description="Helical" evidence="2">
    <location>
        <begin position="33"/>
        <end position="50"/>
    </location>
</feature>
<reference evidence="3 4" key="1">
    <citation type="submission" date="2019-03" db="EMBL/GenBank/DDBJ databases">
        <title>Genomic Encyclopedia of Type Strains, Phase III (KMG-III): the genomes of soil and plant-associated and newly described type strains.</title>
        <authorList>
            <person name="Whitman W."/>
        </authorList>
    </citation>
    <scope>NUCLEOTIDE SEQUENCE [LARGE SCALE GENOMIC DNA]</scope>
    <source>
        <strain evidence="3 4">VKM Ac-2575</strain>
    </source>
</reference>
<dbReference type="Proteomes" id="UP000295151">
    <property type="component" value="Unassembled WGS sequence"/>
</dbReference>
<comment type="caution">
    <text evidence="3">The sequence shown here is derived from an EMBL/GenBank/DDBJ whole genome shotgun (WGS) entry which is preliminary data.</text>
</comment>
<feature type="transmembrane region" description="Helical" evidence="2">
    <location>
        <begin position="305"/>
        <end position="324"/>
    </location>
</feature>
<feature type="transmembrane region" description="Helical" evidence="2">
    <location>
        <begin position="120"/>
        <end position="138"/>
    </location>
</feature>
<feature type="transmembrane region" description="Helical" evidence="2">
    <location>
        <begin position="501"/>
        <end position="521"/>
    </location>
</feature>
<gene>
    <name evidence="3" type="ORF">EV138_2911</name>
</gene>
<feature type="transmembrane region" description="Helical" evidence="2">
    <location>
        <begin position="477"/>
        <end position="495"/>
    </location>
</feature>
<feature type="transmembrane region" description="Helical" evidence="2">
    <location>
        <begin position="150"/>
        <end position="170"/>
    </location>
</feature>
<feature type="transmembrane region" description="Helical" evidence="2">
    <location>
        <begin position="403"/>
        <end position="423"/>
    </location>
</feature>
<proteinExistence type="predicted"/>
<evidence type="ECO:0000256" key="1">
    <source>
        <dbReference type="SAM" id="MobiDB-lite"/>
    </source>
</evidence>
<feature type="transmembrane region" description="Helical" evidence="2">
    <location>
        <begin position="239"/>
        <end position="259"/>
    </location>
</feature>
<organism evidence="3 4">
    <name type="scientific">Kribbella voronezhensis</name>
    <dbReference type="NCBI Taxonomy" id="2512212"/>
    <lineage>
        <taxon>Bacteria</taxon>
        <taxon>Bacillati</taxon>
        <taxon>Actinomycetota</taxon>
        <taxon>Actinomycetes</taxon>
        <taxon>Propionibacteriales</taxon>
        <taxon>Kribbellaceae</taxon>
        <taxon>Kribbella</taxon>
    </lineage>
</organism>
<feature type="transmembrane region" description="Helical" evidence="2">
    <location>
        <begin position="93"/>
        <end position="114"/>
    </location>
</feature>
<dbReference type="AlphaFoldDB" id="A0A4R7TDC9"/>
<feature type="transmembrane region" description="Helical" evidence="2">
    <location>
        <begin position="573"/>
        <end position="590"/>
    </location>
</feature>
<dbReference type="RefSeq" id="WP_133979441.1">
    <property type="nucleotide sequence ID" value="NZ_SOCE01000001.1"/>
</dbReference>
<evidence type="ECO:0000313" key="4">
    <source>
        <dbReference type="Proteomes" id="UP000295151"/>
    </source>
</evidence>
<feature type="transmembrane region" description="Helical" evidence="2">
    <location>
        <begin position="597"/>
        <end position="614"/>
    </location>
</feature>
<feature type="transmembrane region" description="Helical" evidence="2">
    <location>
        <begin position="370"/>
        <end position="391"/>
    </location>
</feature>